<dbReference type="GO" id="GO:0042799">
    <property type="term" value="F:histone H4K20 methyltransferase activity"/>
    <property type="evidence" value="ECO:0007669"/>
    <property type="project" value="TreeGrafter"/>
</dbReference>
<keyword evidence="3" id="KW-1185">Reference proteome</keyword>
<protein>
    <submittedName>
        <fullName evidence="2">SET domain-containing protein</fullName>
    </submittedName>
</protein>
<dbReference type="AlphaFoldDB" id="A0A2V1D176"/>
<feature type="domain" description="SET" evidence="1">
    <location>
        <begin position="6"/>
        <end position="119"/>
    </location>
</feature>
<dbReference type="STRING" id="97972.A0A2V1D176"/>
<dbReference type="OrthoDB" id="438641at2759"/>
<organism evidence="2 3">
    <name type="scientific">Periconia macrospinosa</name>
    <dbReference type="NCBI Taxonomy" id="97972"/>
    <lineage>
        <taxon>Eukaryota</taxon>
        <taxon>Fungi</taxon>
        <taxon>Dikarya</taxon>
        <taxon>Ascomycota</taxon>
        <taxon>Pezizomycotina</taxon>
        <taxon>Dothideomycetes</taxon>
        <taxon>Pleosporomycetidae</taxon>
        <taxon>Pleosporales</taxon>
        <taxon>Massarineae</taxon>
        <taxon>Periconiaceae</taxon>
        <taxon>Periconia</taxon>
    </lineage>
</organism>
<gene>
    <name evidence="2" type="ORF">DM02DRAFT_706286</name>
</gene>
<accession>A0A2V1D176</accession>
<dbReference type="PANTHER" id="PTHR12977">
    <property type="entry name" value="SUPPRESSOR OF VARIEGATION 4-20-RELATED"/>
    <property type="match status" value="1"/>
</dbReference>
<dbReference type="GO" id="GO:0005634">
    <property type="term" value="C:nucleus"/>
    <property type="evidence" value="ECO:0007669"/>
    <property type="project" value="TreeGrafter"/>
</dbReference>
<sequence>MLLATSAVGVYPTSRYSLCATEATVVALKQIEAGQTIDELQGFLVPIDEARLHGLEAAQRTNSVMTVGKAPHLLVGPLARVNHDCEANAEFRAVRKKRLVSMVARRRIRRGEEVTVLYQGHYFEENNEGCLCSSCE</sequence>
<reference evidence="2 3" key="1">
    <citation type="journal article" date="2018" name="Sci. Rep.">
        <title>Comparative genomics provides insights into the lifestyle and reveals functional heterogeneity of dark septate endophytic fungi.</title>
        <authorList>
            <person name="Knapp D.G."/>
            <person name="Nemeth J.B."/>
            <person name="Barry K."/>
            <person name="Hainaut M."/>
            <person name="Henrissat B."/>
            <person name="Johnson J."/>
            <person name="Kuo A."/>
            <person name="Lim J.H.P."/>
            <person name="Lipzen A."/>
            <person name="Nolan M."/>
            <person name="Ohm R.A."/>
            <person name="Tamas L."/>
            <person name="Grigoriev I.V."/>
            <person name="Spatafora J.W."/>
            <person name="Nagy L.G."/>
            <person name="Kovacs G.M."/>
        </authorList>
    </citation>
    <scope>NUCLEOTIDE SEQUENCE [LARGE SCALE GENOMIC DNA]</scope>
    <source>
        <strain evidence="2 3">DSE2036</strain>
    </source>
</reference>
<feature type="non-terminal residue" evidence="2">
    <location>
        <position position="136"/>
    </location>
</feature>
<dbReference type="Gene3D" id="2.170.270.10">
    <property type="entry name" value="SET domain"/>
    <property type="match status" value="1"/>
</dbReference>
<evidence type="ECO:0000259" key="1">
    <source>
        <dbReference type="PROSITE" id="PS50280"/>
    </source>
</evidence>
<dbReference type="PANTHER" id="PTHR12977:SF4">
    <property type="entry name" value="HISTONE-LYSINE N-METHYLTRANSFERASE KMT5B"/>
    <property type="match status" value="1"/>
</dbReference>
<dbReference type="InterPro" id="IPR039977">
    <property type="entry name" value="Suv4-20/Set9"/>
</dbReference>
<dbReference type="InterPro" id="IPR046341">
    <property type="entry name" value="SET_dom_sf"/>
</dbReference>
<dbReference type="PROSITE" id="PS50280">
    <property type="entry name" value="SET"/>
    <property type="match status" value="1"/>
</dbReference>
<evidence type="ECO:0000313" key="3">
    <source>
        <dbReference type="Proteomes" id="UP000244855"/>
    </source>
</evidence>
<dbReference type="Proteomes" id="UP000244855">
    <property type="component" value="Unassembled WGS sequence"/>
</dbReference>
<evidence type="ECO:0000313" key="2">
    <source>
        <dbReference type="EMBL" id="PVH91233.1"/>
    </source>
</evidence>
<proteinExistence type="predicted"/>
<dbReference type="Pfam" id="PF00856">
    <property type="entry name" value="SET"/>
    <property type="match status" value="1"/>
</dbReference>
<dbReference type="SUPFAM" id="SSF82199">
    <property type="entry name" value="SET domain"/>
    <property type="match status" value="1"/>
</dbReference>
<dbReference type="EMBL" id="KZ805920">
    <property type="protein sequence ID" value="PVH91233.1"/>
    <property type="molecule type" value="Genomic_DNA"/>
</dbReference>
<name>A0A2V1D176_9PLEO</name>
<dbReference type="InterPro" id="IPR001214">
    <property type="entry name" value="SET_dom"/>
</dbReference>